<accession>A0ABR2JT96</accession>
<evidence type="ECO:0008006" key="3">
    <source>
        <dbReference type="Google" id="ProtNLM"/>
    </source>
</evidence>
<keyword evidence="2" id="KW-1185">Reference proteome</keyword>
<name>A0ABR2JT96_9EUKA</name>
<protein>
    <recommendedName>
        <fullName evidence="3">Condensation domain-containing protein</fullName>
    </recommendedName>
</protein>
<reference evidence="1 2" key="1">
    <citation type="submission" date="2024-04" db="EMBL/GenBank/DDBJ databases">
        <title>Tritrichomonas musculus Genome.</title>
        <authorList>
            <person name="Alves-Ferreira E."/>
            <person name="Grigg M."/>
            <person name="Lorenzi H."/>
            <person name="Galac M."/>
        </authorList>
    </citation>
    <scope>NUCLEOTIDE SEQUENCE [LARGE SCALE GENOMIC DNA]</scope>
    <source>
        <strain evidence="1 2">EAF2021</strain>
    </source>
</reference>
<dbReference type="EMBL" id="JAPFFF010000010">
    <property type="protein sequence ID" value="KAK8881432.1"/>
    <property type="molecule type" value="Genomic_DNA"/>
</dbReference>
<comment type="caution">
    <text evidence="1">The sequence shown here is derived from an EMBL/GenBank/DDBJ whole genome shotgun (WGS) entry which is preliminary data.</text>
</comment>
<sequence>MNSAILRPLADFEKISINPMNQIYVQFALEVTKPEYLQKFLSQMKNAISGLYIKSDGENFINNFKYPENVTIHKIPKGLKTLSNICEWIYQAHSPSADYSLASIAADETRIIINSNHSLTDGGFFINLLENIQNNSKQQMFSKRAPIPGDLRGDILKEKLKEFVDNKDKYYSIFPSLKQKDFTYLNLQEKVSLPDNYDNIPHRFIHELDCNELSSHIYNKETKKMNQMTDFLTVGLCMAINAKNGNYGSIGAASCFDFRRLFPKEKIDFSFGNAFSNYFVSVKNANPSLSVNEMCSLLRKNYNLLNDNHWLCKEFLFPFDFLREDCPIAVISNLGKMRFKSPIKDFYLQDTEKDSSCKSIIQLTSYTKDNENDGSNRLVLHLRAANSIVSKKNAQDILETLVYFIKNVRPSMSSGDVFDELVHFQNSL</sequence>
<gene>
    <name evidence="1" type="ORF">M9Y10_004168</name>
</gene>
<proteinExistence type="predicted"/>
<evidence type="ECO:0000313" key="2">
    <source>
        <dbReference type="Proteomes" id="UP001470230"/>
    </source>
</evidence>
<organism evidence="1 2">
    <name type="scientific">Tritrichomonas musculus</name>
    <dbReference type="NCBI Taxonomy" id="1915356"/>
    <lineage>
        <taxon>Eukaryota</taxon>
        <taxon>Metamonada</taxon>
        <taxon>Parabasalia</taxon>
        <taxon>Tritrichomonadida</taxon>
        <taxon>Tritrichomonadidae</taxon>
        <taxon>Tritrichomonas</taxon>
    </lineage>
</organism>
<dbReference type="Proteomes" id="UP001470230">
    <property type="component" value="Unassembled WGS sequence"/>
</dbReference>
<evidence type="ECO:0000313" key="1">
    <source>
        <dbReference type="EMBL" id="KAK8881432.1"/>
    </source>
</evidence>